<feature type="coiled-coil region" evidence="1">
    <location>
        <begin position="69"/>
        <end position="143"/>
    </location>
</feature>
<dbReference type="AlphaFoldDB" id="A0A1F4V362"/>
<evidence type="ECO:0000313" key="3">
    <source>
        <dbReference type="EMBL" id="OGC51627.1"/>
    </source>
</evidence>
<name>A0A1F4V362_UNCKA</name>
<proteinExistence type="predicted"/>
<dbReference type="STRING" id="1802624.A2982_01975"/>
<evidence type="ECO:0000256" key="2">
    <source>
        <dbReference type="SAM" id="SignalP"/>
    </source>
</evidence>
<dbReference type="EMBL" id="MEVH01000016">
    <property type="protein sequence ID" value="OGC51627.1"/>
    <property type="molecule type" value="Genomic_DNA"/>
</dbReference>
<reference evidence="3 4" key="1">
    <citation type="journal article" date="2016" name="Nat. Commun.">
        <title>Thousands of microbial genomes shed light on interconnected biogeochemical processes in an aquifer system.</title>
        <authorList>
            <person name="Anantharaman K."/>
            <person name="Brown C.T."/>
            <person name="Hug L.A."/>
            <person name="Sharon I."/>
            <person name="Castelle C.J."/>
            <person name="Probst A.J."/>
            <person name="Thomas B.C."/>
            <person name="Singh A."/>
            <person name="Wilkins M.J."/>
            <person name="Karaoz U."/>
            <person name="Brodie E.L."/>
            <person name="Williams K.H."/>
            <person name="Hubbard S.S."/>
            <person name="Banfield J.F."/>
        </authorList>
    </citation>
    <scope>NUCLEOTIDE SEQUENCE [LARGE SCALE GENOMIC DNA]</scope>
</reference>
<evidence type="ECO:0008006" key="5">
    <source>
        <dbReference type="Google" id="ProtNLM"/>
    </source>
</evidence>
<accession>A0A1F4V362</accession>
<comment type="caution">
    <text evidence="3">The sequence shown here is derived from an EMBL/GenBank/DDBJ whole genome shotgun (WGS) entry which is preliminary data.</text>
</comment>
<organism evidence="3 4">
    <name type="scientific">candidate division WWE3 bacterium RIFCSPLOWO2_01_FULL_39_13</name>
    <dbReference type="NCBI Taxonomy" id="1802624"/>
    <lineage>
        <taxon>Bacteria</taxon>
        <taxon>Katanobacteria</taxon>
    </lineage>
</organism>
<keyword evidence="1" id="KW-0175">Coiled coil</keyword>
<feature type="chain" id="PRO_5009514936" description="DUF5667 domain-containing protein" evidence="2">
    <location>
        <begin position="22"/>
        <end position="203"/>
    </location>
</feature>
<dbReference type="Proteomes" id="UP000178771">
    <property type="component" value="Unassembled WGS sequence"/>
</dbReference>
<sequence length="203" mass="23005">MPPAKSLFFVLLLSVIFTSHASAEVGNNLNSVLNRVAKEDKVQNREDGLLKNTSKDVEEKRFENVAVEKERIQNKAQETRIKLVQVHAERLRKRFTFYYERLQKLIDKLQNRITAMDEKGIDVSVAQAKLNEASALLESTKTEADQAVVLFKSIDTEDMKNTGDVGKQMVSTAEGIRENYVEVVKLLHEVVSLLKNAVKTTEE</sequence>
<evidence type="ECO:0000256" key="1">
    <source>
        <dbReference type="SAM" id="Coils"/>
    </source>
</evidence>
<gene>
    <name evidence="3" type="ORF">A2982_01975</name>
</gene>
<keyword evidence="2" id="KW-0732">Signal</keyword>
<feature type="signal peptide" evidence="2">
    <location>
        <begin position="1"/>
        <end position="21"/>
    </location>
</feature>
<evidence type="ECO:0000313" key="4">
    <source>
        <dbReference type="Proteomes" id="UP000178771"/>
    </source>
</evidence>
<protein>
    <recommendedName>
        <fullName evidence="5">DUF5667 domain-containing protein</fullName>
    </recommendedName>
</protein>